<evidence type="ECO:0000313" key="2">
    <source>
        <dbReference type="Proteomes" id="UP000301870"/>
    </source>
</evidence>
<dbReference type="GO" id="GO:0003676">
    <property type="term" value="F:nucleic acid binding"/>
    <property type="evidence" value="ECO:0007669"/>
    <property type="project" value="InterPro"/>
</dbReference>
<organism evidence="2 3">
    <name type="scientific">Spodoptera litura</name>
    <name type="common">Asian cotton leafworm</name>
    <dbReference type="NCBI Taxonomy" id="69820"/>
    <lineage>
        <taxon>Eukaryota</taxon>
        <taxon>Metazoa</taxon>
        <taxon>Ecdysozoa</taxon>
        <taxon>Arthropoda</taxon>
        <taxon>Hexapoda</taxon>
        <taxon>Insecta</taxon>
        <taxon>Pterygota</taxon>
        <taxon>Neoptera</taxon>
        <taxon>Endopterygota</taxon>
        <taxon>Lepidoptera</taxon>
        <taxon>Glossata</taxon>
        <taxon>Ditrysia</taxon>
        <taxon>Noctuoidea</taxon>
        <taxon>Noctuidae</taxon>
        <taxon>Amphipyrinae</taxon>
        <taxon>Spodoptera</taxon>
    </lineage>
</organism>
<sequence length="149" mass="17235">MSYPALRQPKNLKINEKSKTAVFNEPQNFLIVTLKDGKKLVVSSDTYHGILTAGELYRCVFCETEMARDLICKERHKASENHRKILEGYPHVDEFKENLLRKLSTSGHYCTVCNVVVMTNYAYRHIEGHSHRLELDKAQSRALSYKPSY</sequence>
<dbReference type="GO" id="GO:0008270">
    <property type="term" value="F:zinc ion binding"/>
    <property type="evidence" value="ECO:0007669"/>
    <property type="project" value="InterPro"/>
</dbReference>
<dbReference type="OrthoDB" id="6874264at2759"/>
<proteinExistence type="predicted"/>
<dbReference type="InterPro" id="IPR003604">
    <property type="entry name" value="Matrin/U1-like-C_Znf_C2H2"/>
</dbReference>
<dbReference type="AlphaFoldDB" id="A0A9J7IYH4"/>
<feature type="domain" description="U1-type" evidence="1">
    <location>
        <begin position="54"/>
        <end position="89"/>
    </location>
</feature>
<dbReference type="Proteomes" id="UP000301870">
    <property type="component" value="Unplaced"/>
</dbReference>
<reference evidence="3" key="1">
    <citation type="submission" date="2025-08" db="UniProtKB">
        <authorList>
            <consortium name="RefSeq"/>
        </authorList>
    </citation>
    <scope>IDENTIFICATION</scope>
    <source>
        <strain evidence="3">Ishihara</strain>
        <tissue evidence="3">Whole body</tissue>
    </source>
</reference>
<accession>A0A9J7IYH4</accession>
<dbReference type="SMART" id="SM00451">
    <property type="entry name" value="ZnF_U1"/>
    <property type="match status" value="2"/>
</dbReference>
<dbReference type="KEGG" id="sliu:111361812"/>
<dbReference type="RefSeq" id="XP_022833991.1">
    <property type="nucleotide sequence ID" value="XM_022978223.1"/>
</dbReference>
<evidence type="ECO:0000313" key="3">
    <source>
        <dbReference type="RefSeq" id="XP_022833991.1"/>
    </source>
</evidence>
<dbReference type="GeneID" id="111361812"/>
<protein>
    <submittedName>
        <fullName evidence="3">Uncharacterized protein LOC111361812</fullName>
    </submittedName>
</protein>
<feature type="domain" description="U1-type" evidence="1">
    <location>
        <begin position="105"/>
        <end position="138"/>
    </location>
</feature>
<gene>
    <name evidence="3" type="primary">LOC111361812</name>
</gene>
<evidence type="ECO:0000259" key="1">
    <source>
        <dbReference type="SMART" id="SM00451"/>
    </source>
</evidence>
<name>A0A9J7IYH4_SPOLT</name>
<keyword evidence="2" id="KW-1185">Reference proteome</keyword>